<dbReference type="Pfam" id="PF00561">
    <property type="entry name" value="Abhydrolase_1"/>
    <property type="match status" value="1"/>
</dbReference>
<dbReference type="InterPro" id="IPR029058">
    <property type="entry name" value="AB_hydrolase_fold"/>
</dbReference>
<accession>A0A160T0Q4</accession>
<organism evidence="2 3">
    <name type="scientific">Candidatus Promineifilum breve</name>
    <dbReference type="NCBI Taxonomy" id="1806508"/>
    <lineage>
        <taxon>Bacteria</taxon>
        <taxon>Bacillati</taxon>
        <taxon>Chloroflexota</taxon>
        <taxon>Ardenticatenia</taxon>
        <taxon>Candidatus Promineifilales</taxon>
        <taxon>Candidatus Promineifilaceae</taxon>
        <taxon>Candidatus Promineifilum</taxon>
    </lineage>
</organism>
<dbReference type="InterPro" id="IPR050471">
    <property type="entry name" value="AB_hydrolase"/>
</dbReference>
<dbReference type="KEGG" id="pbf:CFX0092_A0134"/>
<sequence>MPFLNRDQHSIYYETAGDAARPPLLIIAGITDSIAKCEWQVMDLAADFHVITFDNRGAGRSTTPPAGYSVGDMAGDAAAVLAALGLESAHIFGFSMGGMIALHLALDYPQLVRRLVLGCTTAGGRLSVRPEDLVMTALLNPEGSGDTRQDFYDRLWISLSDPCLAEQPAVVARLADLAADNPQTPLGYAGQLQAVLTHDVADRLDRLRAPTLVLHGEADRLIPVENGRLLAASIPGARLIVYPGAGHLFFVERATEVNRDIRDFVCAAEAIS</sequence>
<dbReference type="RefSeq" id="WP_095041677.1">
    <property type="nucleotide sequence ID" value="NZ_LN890655.1"/>
</dbReference>
<dbReference type="PRINTS" id="PR00111">
    <property type="entry name" value="ABHYDROLASE"/>
</dbReference>
<dbReference type="PANTHER" id="PTHR43433:SF5">
    <property type="entry name" value="AB HYDROLASE-1 DOMAIN-CONTAINING PROTEIN"/>
    <property type="match status" value="1"/>
</dbReference>
<gene>
    <name evidence="2" type="ORF">CFX0092_A0134</name>
</gene>
<dbReference type="PANTHER" id="PTHR43433">
    <property type="entry name" value="HYDROLASE, ALPHA/BETA FOLD FAMILY PROTEIN"/>
    <property type="match status" value="1"/>
</dbReference>
<proteinExistence type="predicted"/>
<reference evidence="2" key="1">
    <citation type="submission" date="2016-01" db="EMBL/GenBank/DDBJ databases">
        <authorList>
            <person name="Mcilroy J.S."/>
            <person name="Karst M S."/>
            <person name="Albertsen M."/>
        </authorList>
    </citation>
    <scope>NUCLEOTIDE SEQUENCE</scope>
    <source>
        <strain evidence="2">Cfx-K</strain>
    </source>
</reference>
<dbReference type="PRINTS" id="PR00412">
    <property type="entry name" value="EPOXHYDRLASE"/>
</dbReference>
<name>A0A160T0Q4_9CHLR</name>
<keyword evidence="3" id="KW-1185">Reference proteome</keyword>
<dbReference type="OrthoDB" id="9775557at2"/>
<dbReference type="InterPro" id="IPR000639">
    <property type="entry name" value="Epox_hydrolase-like"/>
</dbReference>
<feature type="domain" description="AB hydrolase-1" evidence="1">
    <location>
        <begin position="22"/>
        <end position="253"/>
    </location>
</feature>
<dbReference type="AlphaFoldDB" id="A0A160T0Q4"/>
<dbReference type="InterPro" id="IPR000073">
    <property type="entry name" value="AB_hydrolase_1"/>
</dbReference>
<dbReference type="GO" id="GO:0016787">
    <property type="term" value="F:hydrolase activity"/>
    <property type="evidence" value="ECO:0007669"/>
    <property type="project" value="UniProtKB-KW"/>
</dbReference>
<dbReference type="Proteomes" id="UP000215027">
    <property type="component" value="Chromosome I"/>
</dbReference>
<dbReference type="Gene3D" id="3.40.50.1820">
    <property type="entry name" value="alpha/beta hydrolase"/>
    <property type="match status" value="1"/>
</dbReference>
<evidence type="ECO:0000313" key="2">
    <source>
        <dbReference type="EMBL" id="CUS02015.2"/>
    </source>
</evidence>
<evidence type="ECO:0000259" key="1">
    <source>
        <dbReference type="Pfam" id="PF00561"/>
    </source>
</evidence>
<evidence type="ECO:0000313" key="3">
    <source>
        <dbReference type="Proteomes" id="UP000215027"/>
    </source>
</evidence>
<keyword evidence="2" id="KW-0378">Hydrolase</keyword>
<dbReference type="SUPFAM" id="SSF53474">
    <property type="entry name" value="alpha/beta-Hydrolases"/>
    <property type="match status" value="1"/>
</dbReference>
<protein>
    <submittedName>
        <fullName evidence="2">Alpha/beta hydrolase fold protein</fullName>
    </submittedName>
</protein>
<dbReference type="EMBL" id="LN890655">
    <property type="protein sequence ID" value="CUS02015.2"/>
    <property type="molecule type" value="Genomic_DNA"/>
</dbReference>